<feature type="compositionally biased region" description="Polar residues" evidence="1">
    <location>
        <begin position="173"/>
        <end position="184"/>
    </location>
</feature>
<evidence type="ECO:0000313" key="3">
    <source>
        <dbReference type="Proteomes" id="UP000236621"/>
    </source>
</evidence>
<proteinExistence type="predicted"/>
<feature type="region of interest" description="Disordered" evidence="1">
    <location>
        <begin position="243"/>
        <end position="267"/>
    </location>
</feature>
<keyword evidence="3" id="KW-1185">Reference proteome</keyword>
<feature type="region of interest" description="Disordered" evidence="1">
    <location>
        <begin position="131"/>
        <end position="206"/>
    </location>
</feature>
<organism evidence="2 3">
    <name type="scientific">Tolypocladium capitatum</name>
    <dbReference type="NCBI Taxonomy" id="45235"/>
    <lineage>
        <taxon>Eukaryota</taxon>
        <taxon>Fungi</taxon>
        <taxon>Dikarya</taxon>
        <taxon>Ascomycota</taxon>
        <taxon>Pezizomycotina</taxon>
        <taxon>Sordariomycetes</taxon>
        <taxon>Hypocreomycetidae</taxon>
        <taxon>Hypocreales</taxon>
        <taxon>Ophiocordycipitaceae</taxon>
        <taxon>Tolypocladium</taxon>
    </lineage>
</organism>
<feature type="compositionally biased region" description="Polar residues" evidence="1">
    <location>
        <begin position="1"/>
        <end position="16"/>
    </location>
</feature>
<comment type="caution">
    <text evidence="2">The sequence shown here is derived from an EMBL/GenBank/DDBJ whole genome shotgun (WGS) entry which is preliminary data.</text>
</comment>
<feature type="region of interest" description="Disordered" evidence="1">
    <location>
        <begin position="1"/>
        <end position="76"/>
    </location>
</feature>
<name>A0A2K3QJF9_9HYPO</name>
<gene>
    <name evidence="2" type="ORF">TCAP_02404</name>
</gene>
<feature type="compositionally biased region" description="Basic and acidic residues" evidence="1">
    <location>
        <begin position="372"/>
        <end position="410"/>
    </location>
</feature>
<evidence type="ECO:0000313" key="2">
    <source>
        <dbReference type="EMBL" id="PNY27671.1"/>
    </source>
</evidence>
<sequence>MESPSTSQGSPESPSRLSFKLNSPMPALVDEYSSRALPPLPPTSHPNPKASRAARVWMQRRENMPRPRATTAAESELWMPIHGRTLSSPRSHARRISYSGLSATGRRSSQKVQQLTGYDINIMEDSPLLYGSVDSDASSSGSQKWDGEPNLVPLLENDNGDTSSRGSSWAPLTPQSAVVPSPLNTGKLAIRDSSDSNLGRGFIPDADADLDEESAQSWELADHHLEDSKAADEYHRIAAELAAPPARQTTADRPASPAPAGRKGTSLSLSLSAGSRFARWRSTPPRAIDFAIPPRAMASRALPLQRPDPPEELLTSCYWAQEAPVSAFDTDSDGEEGSYGIKEWFGRKSDEHDEHAPSDRPALHSTRRHRRESVARASHGDQMRELLHHARDRAMMRHIPREERRREELRRHIKVLSS</sequence>
<evidence type="ECO:0000256" key="1">
    <source>
        <dbReference type="SAM" id="MobiDB-lite"/>
    </source>
</evidence>
<feature type="compositionally biased region" description="Basic and acidic residues" evidence="1">
    <location>
        <begin position="346"/>
        <end position="362"/>
    </location>
</feature>
<dbReference type="OrthoDB" id="4928042at2759"/>
<dbReference type="AlphaFoldDB" id="A0A2K3QJF9"/>
<dbReference type="Proteomes" id="UP000236621">
    <property type="component" value="Unassembled WGS sequence"/>
</dbReference>
<accession>A0A2K3QJF9</accession>
<feature type="compositionally biased region" description="Low complexity" evidence="1">
    <location>
        <begin position="131"/>
        <end position="142"/>
    </location>
</feature>
<dbReference type="EMBL" id="NRSZ01000365">
    <property type="protein sequence ID" value="PNY27671.1"/>
    <property type="molecule type" value="Genomic_DNA"/>
</dbReference>
<reference evidence="2 3" key="1">
    <citation type="submission" date="2017-08" db="EMBL/GenBank/DDBJ databases">
        <title>Harnessing the power of phylogenomics to disentangle the directionality and signatures of interkingdom host jumping in the parasitic fungal genus Tolypocladium.</title>
        <authorList>
            <person name="Quandt C.A."/>
            <person name="Patterson W."/>
            <person name="Spatafora J.W."/>
        </authorList>
    </citation>
    <scope>NUCLEOTIDE SEQUENCE [LARGE SCALE GENOMIC DNA]</scope>
    <source>
        <strain evidence="2 3">CBS 113982</strain>
    </source>
</reference>
<feature type="region of interest" description="Disordered" evidence="1">
    <location>
        <begin position="346"/>
        <end position="418"/>
    </location>
</feature>
<protein>
    <submittedName>
        <fullName evidence="2">Uncharacterized protein</fullName>
    </submittedName>
</protein>